<dbReference type="FunFam" id="1.10.3730.10:FF:000001">
    <property type="entry name" value="Pyrroline-5-carboxylate reductase"/>
    <property type="match status" value="1"/>
</dbReference>
<keyword evidence="6 10" id="KW-0521">NADP</keyword>
<evidence type="ECO:0000256" key="13">
    <source>
        <dbReference type="RuleBase" id="RU003903"/>
    </source>
</evidence>
<dbReference type="Pfam" id="PF14748">
    <property type="entry name" value="P5CR_dimer"/>
    <property type="match status" value="1"/>
</dbReference>
<comment type="pathway">
    <text evidence="1 10 13">Amino-acid biosynthesis; L-proline biosynthesis; L-proline from L-glutamate 5-semialdehyde: step 1/1.</text>
</comment>
<evidence type="ECO:0000256" key="7">
    <source>
        <dbReference type="ARBA" id="ARBA00023002"/>
    </source>
</evidence>
<dbReference type="AlphaFoldDB" id="A0A3D8VEB6"/>
<name>A0A3D8VEB6_9GAMM</name>
<evidence type="ECO:0000313" key="17">
    <source>
        <dbReference type="Proteomes" id="UP000256829"/>
    </source>
</evidence>
<evidence type="ECO:0000256" key="9">
    <source>
        <dbReference type="ARBA" id="ARBA00052690"/>
    </source>
</evidence>
<comment type="subcellular location">
    <subcellularLocation>
        <location evidence="10">Cytoplasm</location>
    </subcellularLocation>
</comment>
<dbReference type="PANTHER" id="PTHR11645:SF0">
    <property type="entry name" value="PYRROLINE-5-CARBOXYLATE REDUCTASE 3"/>
    <property type="match status" value="1"/>
</dbReference>
<keyword evidence="5 10" id="KW-0641">Proline biosynthesis</keyword>
<dbReference type="InterPro" id="IPR000304">
    <property type="entry name" value="Pyrroline-COOH_reductase"/>
</dbReference>
<keyword evidence="4 10" id="KW-0028">Amino-acid biosynthesis</keyword>
<sequence>MNDSAPRTPTVAFIGGGNMARSLIGGLVARGRPAGAIRVAEPVAALRDALQTDFGVTCAEHATSAAEGADVWVLAVKPQVMREVCAALAPLAQAHRPVVVSIAAGITTAQLERWLGGDLPIVRAMPNTPALLGAGITGLFANARTNDAQRAEADALLDAVGPTVWIDDEATMDAVTAVSGSGPAYVFLLAEAMQAAGIAQGLPADAARALVRQTLLGAATMLVKQDEPADVLRTRVTSPGGTTQAAIETFEAGGFRELVDRAIAAATERGRQLSAAND</sequence>
<feature type="binding site" evidence="12">
    <location>
        <begin position="14"/>
        <end position="19"/>
    </location>
    <ligand>
        <name>NADP(+)</name>
        <dbReference type="ChEBI" id="CHEBI:58349"/>
    </ligand>
</feature>
<dbReference type="RefSeq" id="WP_115842569.1">
    <property type="nucleotide sequence ID" value="NZ_CP183976.1"/>
</dbReference>
<evidence type="ECO:0000256" key="12">
    <source>
        <dbReference type="PIRSR" id="PIRSR000193-1"/>
    </source>
</evidence>
<dbReference type="HAMAP" id="MF_01925">
    <property type="entry name" value="P5C_reductase"/>
    <property type="match status" value="1"/>
</dbReference>
<dbReference type="Gene3D" id="1.10.3730.10">
    <property type="entry name" value="ProC C-terminal domain-like"/>
    <property type="match status" value="1"/>
</dbReference>
<comment type="function">
    <text evidence="10">Catalyzes the reduction of 1-pyrroline-5-carboxylate (PCA) to L-proline.</text>
</comment>
<keyword evidence="3 10" id="KW-0963">Cytoplasm</keyword>
<dbReference type="GO" id="GO:0005737">
    <property type="term" value="C:cytoplasm"/>
    <property type="evidence" value="ECO:0007669"/>
    <property type="project" value="UniProtKB-SubCell"/>
</dbReference>
<reference evidence="16 17" key="1">
    <citation type="submission" date="2018-08" db="EMBL/GenBank/DDBJ databases">
        <title>Lysobacter soli KCTC 22011, whole genome shotgun sequence.</title>
        <authorList>
            <person name="Zhang X."/>
            <person name="Feng G."/>
            <person name="Zhu H."/>
        </authorList>
    </citation>
    <scope>NUCLEOTIDE SEQUENCE [LARGE SCALE GENOMIC DNA]</scope>
    <source>
        <strain evidence="16 17">KCTC 22011</strain>
    </source>
</reference>
<comment type="catalytic activity">
    <reaction evidence="8 10">
        <text>L-proline + NAD(+) = (S)-1-pyrroline-5-carboxylate + NADH + 2 H(+)</text>
        <dbReference type="Rhea" id="RHEA:14105"/>
        <dbReference type="ChEBI" id="CHEBI:15378"/>
        <dbReference type="ChEBI" id="CHEBI:17388"/>
        <dbReference type="ChEBI" id="CHEBI:57540"/>
        <dbReference type="ChEBI" id="CHEBI:57945"/>
        <dbReference type="ChEBI" id="CHEBI:60039"/>
        <dbReference type="EC" id="1.5.1.2"/>
    </reaction>
</comment>
<evidence type="ECO:0000256" key="4">
    <source>
        <dbReference type="ARBA" id="ARBA00022605"/>
    </source>
</evidence>
<gene>
    <name evidence="10" type="primary">proC</name>
    <name evidence="16" type="ORF">DX912_11085</name>
</gene>
<protein>
    <recommendedName>
        <fullName evidence="10 11">Pyrroline-5-carboxylate reductase</fullName>
        <shortName evidence="10">P5C reductase</shortName>
        <shortName evidence="10">P5CR</shortName>
        <ecNumber evidence="10 11">1.5.1.2</ecNumber>
    </recommendedName>
    <alternativeName>
        <fullName evidence="10">PCA reductase</fullName>
    </alternativeName>
</protein>
<dbReference type="SUPFAM" id="SSF51735">
    <property type="entry name" value="NAD(P)-binding Rossmann-fold domains"/>
    <property type="match status" value="1"/>
</dbReference>
<evidence type="ECO:0000259" key="15">
    <source>
        <dbReference type="Pfam" id="PF14748"/>
    </source>
</evidence>
<dbReference type="InterPro" id="IPR036291">
    <property type="entry name" value="NAD(P)-bd_dom_sf"/>
</dbReference>
<evidence type="ECO:0000256" key="8">
    <source>
        <dbReference type="ARBA" id="ARBA00050547"/>
    </source>
</evidence>
<comment type="caution">
    <text evidence="16">The sequence shown here is derived from an EMBL/GenBank/DDBJ whole genome shotgun (WGS) entry which is preliminary data.</text>
</comment>
<keyword evidence="7 10" id="KW-0560">Oxidoreductase</keyword>
<organism evidence="16 17">
    <name type="scientific">Lysobacter soli</name>
    <dbReference type="NCBI Taxonomy" id="453783"/>
    <lineage>
        <taxon>Bacteria</taxon>
        <taxon>Pseudomonadati</taxon>
        <taxon>Pseudomonadota</taxon>
        <taxon>Gammaproteobacteria</taxon>
        <taxon>Lysobacterales</taxon>
        <taxon>Lysobacteraceae</taxon>
        <taxon>Lysobacter</taxon>
    </lineage>
</organism>
<dbReference type="PROSITE" id="PS00521">
    <property type="entry name" value="P5CR"/>
    <property type="match status" value="1"/>
</dbReference>
<keyword evidence="17" id="KW-1185">Reference proteome</keyword>
<dbReference type="FunFam" id="3.40.50.720:FF:000105">
    <property type="entry name" value="Pyrroline-5-carboxylate reductase"/>
    <property type="match status" value="1"/>
</dbReference>
<dbReference type="EC" id="1.5.1.2" evidence="10 11"/>
<evidence type="ECO:0000256" key="3">
    <source>
        <dbReference type="ARBA" id="ARBA00022490"/>
    </source>
</evidence>
<dbReference type="PIRSF" id="PIRSF000193">
    <property type="entry name" value="Pyrrol-5-carb_rd"/>
    <property type="match status" value="1"/>
</dbReference>
<dbReference type="PANTHER" id="PTHR11645">
    <property type="entry name" value="PYRROLINE-5-CARBOXYLATE REDUCTASE"/>
    <property type="match status" value="1"/>
</dbReference>
<dbReference type="Proteomes" id="UP000256829">
    <property type="component" value="Unassembled WGS sequence"/>
</dbReference>
<feature type="domain" description="Pyrroline-5-carboxylate reductase dimerisation" evidence="15">
    <location>
        <begin position="169"/>
        <end position="273"/>
    </location>
</feature>
<dbReference type="Pfam" id="PF03807">
    <property type="entry name" value="F420_oxidored"/>
    <property type="match status" value="1"/>
</dbReference>
<evidence type="ECO:0000259" key="14">
    <source>
        <dbReference type="Pfam" id="PF03807"/>
    </source>
</evidence>
<evidence type="ECO:0000256" key="11">
    <source>
        <dbReference type="NCBIfam" id="TIGR00112"/>
    </source>
</evidence>
<evidence type="ECO:0000256" key="6">
    <source>
        <dbReference type="ARBA" id="ARBA00022857"/>
    </source>
</evidence>
<dbReference type="SUPFAM" id="SSF48179">
    <property type="entry name" value="6-phosphogluconate dehydrogenase C-terminal domain-like"/>
    <property type="match status" value="1"/>
</dbReference>
<comment type="similarity">
    <text evidence="2 10 13">Belongs to the pyrroline-5-carboxylate reductase family.</text>
</comment>
<evidence type="ECO:0000256" key="5">
    <source>
        <dbReference type="ARBA" id="ARBA00022650"/>
    </source>
</evidence>
<accession>A0A3D8VEB6</accession>
<dbReference type="InterPro" id="IPR008927">
    <property type="entry name" value="6-PGluconate_DH-like_C_sf"/>
</dbReference>
<dbReference type="NCBIfam" id="TIGR00112">
    <property type="entry name" value="proC"/>
    <property type="match status" value="1"/>
</dbReference>
<dbReference type="EMBL" id="QTJR01000006">
    <property type="protein sequence ID" value="RDY67198.1"/>
    <property type="molecule type" value="Genomic_DNA"/>
</dbReference>
<dbReference type="InterPro" id="IPR028939">
    <property type="entry name" value="P5C_Rdtase_cat_N"/>
</dbReference>
<dbReference type="UniPathway" id="UPA00098">
    <property type="reaction ID" value="UER00361"/>
</dbReference>
<proteinExistence type="inferred from homology"/>
<feature type="domain" description="Pyrroline-5-carboxylate reductase catalytic N-terminal" evidence="14">
    <location>
        <begin position="10"/>
        <end position="105"/>
    </location>
</feature>
<feature type="binding site" evidence="12">
    <location>
        <begin position="75"/>
        <end position="78"/>
    </location>
    <ligand>
        <name>NADP(+)</name>
        <dbReference type="ChEBI" id="CHEBI:58349"/>
    </ligand>
</feature>
<evidence type="ECO:0000313" key="16">
    <source>
        <dbReference type="EMBL" id="RDY67198.1"/>
    </source>
</evidence>
<dbReference type="Gene3D" id="3.40.50.720">
    <property type="entry name" value="NAD(P)-binding Rossmann-like Domain"/>
    <property type="match status" value="1"/>
</dbReference>
<evidence type="ECO:0000256" key="2">
    <source>
        <dbReference type="ARBA" id="ARBA00005525"/>
    </source>
</evidence>
<evidence type="ECO:0000256" key="10">
    <source>
        <dbReference type="HAMAP-Rule" id="MF_01925"/>
    </source>
</evidence>
<dbReference type="InterPro" id="IPR053790">
    <property type="entry name" value="P5CR-like_CS"/>
</dbReference>
<comment type="catalytic activity">
    <reaction evidence="9 10 13">
        <text>L-proline + NADP(+) = (S)-1-pyrroline-5-carboxylate + NADPH + 2 H(+)</text>
        <dbReference type="Rhea" id="RHEA:14109"/>
        <dbReference type="ChEBI" id="CHEBI:15378"/>
        <dbReference type="ChEBI" id="CHEBI:17388"/>
        <dbReference type="ChEBI" id="CHEBI:57783"/>
        <dbReference type="ChEBI" id="CHEBI:58349"/>
        <dbReference type="ChEBI" id="CHEBI:60039"/>
        <dbReference type="EC" id="1.5.1.2"/>
    </reaction>
</comment>
<dbReference type="GO" id="GO:0004735">
    <property type="term" value="F:pyrroline-5-carboxylate reductase activity"/>
    <property type="evidence" value="ECO:0007669"/>
    <property type="project" value="UniProtKB-UniRule"/>
</dbReference>
<evidence type="ECO:0000256" key="1">
    <source>
        <dbReference type="ARBA" id="ARBA00005205"/>
    </source>
</evidence>
<dbReference type="GO" id="GO:0055129">
    <property type="term" value="P:L-proline biosynthetic process"/>
    <property type="evidence" value="ECO:0007669"/>
    <property type="project" value="UniProtKB-UniRule"/>
</dbReference>
<dbReference type="InterPro" id="IPR029036">
    <property type="entry name" value="P5CR_dimer"/>
</dbReference>